<evidence type="ECO:0000313" key="1">
    <source>
        <dbReference type="EMBL" id="SIR14573.1"/>
    </source>
</evidence>
<accession>A0A381F563</accession>
<proteinExistence type="predicted"/>
<sequence length="38" mass="4441">MQKLKNNKIVFILALMVLLTGIFSAGKEFEHYIIKKFN</sequence>
<dbReference type="Proteomes" id="UP000185725">
    <property type="component" value="Unassembled WGS sequence"/>
</dbReference>
<evidence type="ECO:0000313" key="3">
    <source>
        <dbReference type="Proteomes" id="UP000185725"/>
    </source>
</evidence>
<dbReference type="AlphaFoldDB" id="A0A381F563"/>
<gene>
    <name evidence="2" type="ORF">NCTC13560_00496</name>
    <name evidence="1" type="ORF">SAMN05421682_11355</name>
</gene>
<protein>
    <submittedName>
        <fullName evidence="2">Uncharacterized protein</fullName>
    </submittedName>
</protein>
<evidence type="ECO:0000313" key="4">
    <source>
        <dbReference type="Proteomes" id="UP000255231"/>
    </source>
</evidence>
<reference evidence="2 4" key="2">
    <citation type="submission" date="2018-06" db="EMBL/GenBank/DDBJ databases">
        <authorList>
            <consortium name="Pathogen Informatics"/>
            <person name="Doyle S."/>
        </authorList>
    </citation>
    <scope>NUCLEOTIDE SEQUENCE [LARGE SCALE GENOMIC DNA]</scope>
    <source>
        <strain evidence="2 4">NCTC13560</strain>
    </source>
</reference>
<reference evidence="1 3" key="1">
    <citation type="submission" date="2017-01" db="EMBL/GenBank/DDBJ databases">
        <authorList>
            <person name="Varghese N."/>
            <person name="Submissions S."/>
        </authorList>
    </citation>
    <scope>NUCLEOTIDE SEQUENCE [LARGE SCALE GENOMIC DNA]</scope>
    <source>
        <strain evidence="1 3">ATCC 27950</strain>
    </source>
</reference>
<name>A0A381F563_9FLAO</name>
<dbReference type="EMBL" id="UFVS01000001">
    <property type="protein sequence ID" value="SUX41696.1"/>
    <property type="molecule type" value="Genomic_DNA"/>
</dbReference>
<keyword evidence="3" id="KW-1185">Reference proteome</keyword>
<dbReference type="Proteomes" id="UP000255231">
    <property type="component" value="Unassembled WGS sequence"/>
</dbReference>
<dbReference type="EMBL" id="FTMF01000013">
    <property type="protein sequence ID" value="SIR14573.1"/>
    <property type="molecule type" value="Genomic_DNA"/>
</dbReference>
<evidence type="ECO:0000313" key="2">
    <source>
        <dbReference type="EMBL" id="SUX41696.1"/>
    </source>
</evidence>
<organism evidence="2 4">
    <name type="scientific">Chryseobacterium indoltheticum</name>
    <dbReference type="NCBI Taxonomy" id="254"/>
    <lineage>
        <taxon>Bacteria</taxon>
        <taxon>Pseudomonadati</taxon>
        <taxon>Bacteroidota</taxon>
        <taxon>Flavobacteriia</taxon>
        <taxon>Flavobacteriales</taxon>
        <taxon>Weeksellaceae</taxon>
        <taxon>Chryseobacterium group</taxon>
        <taxon>Chryseobacterium</taxon>
    </lineage>
</organism>